<feature type="binding site" evidence="4">
    <location>
        <position position="196"/>
    </location>
    <ligand>
        <name>Fe cation</name>
        <dbReference type="ChEBI" id="CHEBI:24875"/>
        <note>catalytic</note>
    </ligand>
</feature>
<feature type="binding site" evidence="4">
    <location>
        <position position="485"/>
    </location>
    <ligand>
        <name>Fe cation</name>
        <dbReference type="ChEBI" id="CHEBI:24875"/>
        <note>catalytic</note>
    </ligand>
</feature>
<dbReference type="AlphaFoldDB" id="A0A3S3NT84"/>
<dbReference type="PANTHER" id="PTHR10543">
    <property type="entry name" value="BETA-CAROTENE DIOXYGENASE"/>
    <property type="match status" value="1"/>
</dbReference>
<dbReference type="EMBL" id="NCKU01002837">
    <property type="protein sequence ID" value="RWS08685.1"/>
    <property type="molecule type" value="Genomic_DNA"/>
</dbReference>
<comment type="caution">
    <text evidence="5">The sequence shown here is derived from an EMBL/GenBank/DDBJ whole genome shotgun (WGS) entry which is preliminary data.</text>
</comment>
<dbReference type="OrthoDB" id="1069523at2759"/>
<evidence type="ECO:0000256" key="4">
    <source>
        <dbReference type="PIRSR" id="PIRSR604294-1"/>
    </source>
</evidence>
<evidence type="ECO:0000256" key="3">
    <source>
        <dbReference type="ARBA" id="ARBA00023004"/>
    </source>
</evidence>
<comment type="similarity">
    <text evidence="1">Belongs to the carotenoid oxygenase family.</text>
</comment>
<keyword evidence="2 4" id="KW-0479">Metal-binding</keyword>
<organism evidence="5 7">
    <name type="scientific">Dinothrombium tinctorium</name>
    <dbReference type="NCBI Taxonomy" id="1965070"/>
    <lineage>
        <taxon>Eukaryota</taxon>
        <taxon>Metazoa</taxon>
        <taxon>Ecdysozoa</taxon>
        <taxon>Arthropoda</taxon>
        <taxon>Chelicerata</taxon>
        <taxon>Arachnida</taxon>
        <taxon>Acari</taxon>
        <taxon>Acariformes</taxon>
        <taxon>Trombidiformes</taxon>
        <taxon>Prostigmata</taxon>
        <taxon>Anystina</taxon>
        <taxon>Parasitengona</taxon>
        <taxon>Trombidioidea</taxon>
        <taxon>Trombidiidae</taxon>
        <taxon>Dinothrombium</taxon>
    </lineage>
</organism>
<dbReference type="GO" id="GO:0016121">
    <property type="term" value="P:carotene catabolic process"/>
    <property type="evidence" value="ECO:0007669"/>
    <property type="project" value="TreeGrafter"/>
</dbReference>
<proteinExistence type="inferred from homology"/>
<comment type="cofactor">
    <cofactor evidence="4">
        <name>Fe(2+)</name>
        <dbReference type="ChEBI" id="CHEBI:29033"/>
    </cofactor>
    <text evidence="4">Binds 1 Fe(2+) ion per subunit.</text>
</comment>
<evidence type="ECO:0000313" key="5">
    <source>
        <dbReference type="EMBL" id="RWS08685.1"/>
    </source>
</evidence>
<gene>
    <name evidence="5" type="ORF">B4U79_12101</name>
    <name evidence="6" type="ORF">B4U79_13658</name>
</gene>
<dbReference type="PANTHER" id="PTHR10543:SF132">
    <property type="entry name" value="BETA,BETA-CAROTENE 15,15'-DIOXYGENASE"/>
    <property type="match status" value="1"/>
</dbReference>
<evidence type="ECO:0000313" key="6">
    <source>
        <dbReference type="EMBL" id="RWS15396.1"/>
    </source>
</evidence>
<dbReference type="InterPro" id="IPR004294">
    <property type="entry name" value="Carotenoid_Oase"/>
</dbReference>
<dbReference type="Pfam" id="PF03055">
    <property type="entry name" value="RPE65"/>
    <property type="match status" value="1"/>
</dbReference>
<dbReference type="GO" id="GO:0010436">
    <property type="term" value="F:carotenoid dioxygenase activity"/>
    <property type="evidence" value="ECO:0007669"/>
    <property type="project" value="TreeGrafter"/>
</dbReference>
<keyword evidence="7" id="KW-1185">Reference proteome</keyword>
<feature type="binding site" evidence="4">
    <location>
        <position position="145"/>
    </location>
    <ligand>
        <name>Fe cation</name>
        <dbReference type="ChEBI" id="CHEBI:24875"/>
        <note>catalytic</note>
    </ligand>
</feature>
<sequence>MVEGSLIRNGPGKQRIGCDEFKHMFDGSALIRKFDIENGRVFYRSRFLRSKTFERNMACNRIVVSEFGTEAVPDPCKTLLDRFMAYFTIDKLFSDNDLVNIVEISDELYALSETPFITKIDKNNLSTLEHIDMRKYLAVNIATAHPHYDTDKNVYNIGSNFGCYSIVKIPKEKGFQQGSVVANIPAYRPFNPSYYHSFCLTENFFVFIEQALVLSVSTAITQHFFGGSNSNIFKWIPEYMNKFHLTSRQDGKELSHIYVSDPFMFFHTINAYEDNDHVIVDICCYNDDKVLQTLFMDAIKEAEADINSAKKQADYIRSQARRFVLPLIRFDDQLIIGQNLNRLENSSAVAVVSENFEIKCTPEALTEESAAMAEMPTINYKNFNGKKYRYFYALCRRDDLLCRLMKCDTRTKSIVLWEENNFYPSEPIFVPRPDAIDEDDGIILSSVISEIENNKGFLLILDAKSMKEIARAEMETPSYLPPDFHGYFC</sequence>
<evidence type="ECO:0000256" key="1">
    <source>
        <dbReference type="ARBA" id="ARBA00006787"/>
    </source>
</evidence>
<evidence type="ECO:0000313" key="7">
    <source>
        <dbReference type="Proteomes" id="UP000285301"/>
    </source>
</evidence>
<dbReference type="GO" id="GO:0042574">
    <property type="term" value="P:retinal metabolic process"/>
    <property type="evidence" value="ECO:0007669"/>
    <property type="project" value="TreeGrafter"/>
</dbReference>
<dbReference type="EMBL" id="NCKU01000472">
    <property type="protein sequence ID" value="RWS15396.1"/>
    <property type="molecule type" value="Genomic_DNA"/>
</dbReference>
<feature type="binding site" evidence="4">
    <location>
        <position position="267"/>
    </location>
    <ligand>
        <name>Fe cation</name>
        <dbReference type="ChEBI" id="CHEBI:24875"/>
        <note>catalytic</note>
    </ligand>
</feature>
<accession>A0A3S3NT84</accession>
<dbReference type="GO" id="GO:0003834">
    <property type="term" value="F:beta-carotene 15,15'-dioxygenase activity"/>
    <property type="evidence" value="ECO:0007669"/>
    <property type="project" value="TreeGrafter"/>
</dbReference>
<dbReference type="STRING" id="1965070.A0A3S3NT84"/>
<dbReference type="GO" id="GO:0046872">
    <property type="term" value="F:metal ion binding"/>
    <property type="evidence" value="ECO:0007669"/>
    <property type="project" value="UniProtKB-KW"/>
</dbReference>
<keyword evidence="3 4" id="KW-0408">Iron</keyword>
<dbReference type="Proteomes" id="UP000285301">
    <property type="component" value="Unassembled WGS sequence"/>
</dbReference>
<evidence type="ECO:0000256" key="2">
    <source>
        <dbReference type="ARBA" id="ARBA00022723"/>
    </source>
</evidence>
<reference evidence="5" key="2">
    <citation type="submission" date="2018-11" db="EMBL/GenBank/DDBJ databases">
        <title>Trombidioid mite genomics.</title>
        <authorList>
            <person name="Dong X."/>
        </authorList>
    </citation>
    <scope>NUCLEOTIDE SEQUENCE</scope>
    <source>
        <strain evidence="5">UoL-WK</strain>
    </source>
</reference>
<name>A0A3S3NT84_9ACAR</name>
<protein>
    <submittedName>
        <fullName evidence="5">Beta:beta-carotene 9</fullName>
    </submittedName>
</protein>
<reference evidence="5 7" key="1">
    <citation type="journal article" date="2018" name="Gigascience">
        <title>Genomes of trombidid mites reveal novel predicted allergens and laterally-transferred genes associated with secondary metabolism.</title>
        <authorList>
            <person name="Dong X."/>
            <person name="Chaisiri K."/>
            <person name="Xia D."/>
            <person name="Armstrong S.D."/>
            <person name="Fang Y."/>
            <person name="Donnelly M.J."/>
            <person name="Kadowaki T."/>
            <person name="McGarry J.W."/>
            <person name="Darby A.C."/>
            <person name="Makepeace B.L."/>
        </authorList>
    </citation>
    <scope>NUCLEOTIDE SEQUENCE [LARGE SCALE GENOMIC DNA]</scope>
    <source>
        <strain evidence="5">UoL-WK</strain>
    </source>
</reference>